<dbReference type="Pfam" id="PF04098">
    <property type="entry name" value="Rad52_Rad22"/>
    <property type="match status" value="1"/>
</dbReference>
<evidence type="ECO:0000313" key="4">
    <source>
        <dbReference type="EMBL" id="DAG00589.1"/>
    </source>
</evidence>
<comment type="similarity">
    <text evidence="1">Belongs to the RAD52 family.</text>
</comment>
<protein>
    <submittedName>
        <fullName evidence="4">Uncharacterized protein</fullName>
    </submittedName>
</protein>
<sequence>MLTLKEIFQTRNITQDFFKSNKYVNQGASYLSIDDVTMILNELFNGNWSFEVVRTWSETYLAYNQEKSDSKLEDTYFYAHGRLTVNTLNEDGSPLQIVKEDIGSNCVRKSDKNGRMDYSSGYKSAVSSALKGCAANLNIAVFKDDNFDNIKEFINKKKLKAYKAQDGKRFSDIVTKFAENNNISPKEALSDRKFLNMLVLDIERESVE</sequence>
<dbReference type="InterPro" id="IPR041247">
    <property type="entry name" value="Rad52_fam"/>
</dbReference>
<keyword evidence="3" id="KW-0234">DNA repair</keyword>
<evidence type="ECO:0000256" key="1">
    <source>
        <dbReference type="ARBA" id="ARBA00006638"/>
    </source>
</evidence>
<dbReference type="Gene3D" id="3.30.390.80">
    <property type="entry name" value="DNA repair protein Rad52/59/22"/>
    <property type="match status" value="1"/>
</dbReference>
<keyword evidence="2" id="KW-0227">DNA damage</keyword>
<name>A0A8S5V1J0_9CAUD</name>
<accession>A0A8S5V1J0</accession>
<organism evidence="4">
    <name type="scientific">Myoviridae sp. ctJ2i1</name>
    <dbReference type="NCBI Taxonomy" id="2825079"/>
    <lineage>
        <taxon>Viruses</taxon>
        <taxon>Duplodnaviria</taxon>
        <taxon>Heunggongvirae</taxon>
        <taxon>Uroviricota</taxon>
        <taxon>Caudoviricetes</taxon>
    </lineage>
</organism>
<reference evidence="4" key="1">
    <citation type="journal article" date="2021" name="Proc. Natl. Acad. Sci. U.S.A.">
        <title>A Catalog of Tens of Thousands of Viruses from Human Metagenomes Reveals Hidden Associations with Chronic Diseases.</title>
        <authorList>
            <person name="Tisza M.J."/>
            <person name="Buck C.B."/>
        </authorList>
    </citation>
    <scope>NUCLEOTIDE SEQUENCE</scope>
    <source>
        <strain evidence="4">CtJ2i1</strain>
    </source>
</reference>
<dbReference type="InterPro" id="IPR042525">
    <property type="entry name" value="Rad52_Rad59_Rad22_sf"/>
</dbReference>
<proteinExistence type="inferred from homology"/>
<dbReference type="GO" id="GO:0006310">
    <property type="term" value="P:DNA recombination"/>
    <property type="evidence" value="ECO:0007669"/>
    <property type="project" value="UniProtKB-ARBA"/>
</dbReference>
<dbReference type="GO" id="GO:0006302">
    <property type="term" value="P:double-strand break repair"/>
    <property type="evidence" value="ECO:0007669"/>
    <property type="project" value="UniProtKB-ARBA"/>
</dbReference>
<evidence type="ECO:0000256" key="2">
    <source>
        <dbReference type="ARBA" id="ARBA00022763"/>
    </source>
</evidence>
<dbReference type="EMBL" id="BK016182">
    <property type="protein sequence ID" value="DAG00589.1"/>
    <property type="molecule type" value="Genomic_DNA"/>
</dbReference>
<evidence type="ECO:0000256" key="3">
    <source>
        <dbReference type="ARBA" id="ARBA00023204"/>
    </source>
</evidence>